<reference evidence="1 2" key="1">
    <citation type="journal article" date="2014" name="Agronomy (Basel)">
        <title>A Draft Genome Sequence for Ensete ventricosum, the Drought-Tolerant Tree Against Hunger.</title>
        <authorList>
            <person name="Harrison J."/>
            <person name="Moore K.A."/>
            <person name="Paszkiewicz K."/>
            <person name="Jones T."/>
            <person name="Grant M."/>
            <person name="Ambacheew D."/>
            <person name="Muzemil S."/>
            <person name="Studholme D.J."/>
        </authorList>
    </citation>
    <scope>NUCLEOTIDE SEQUENCE [LARGE SCALE GENOMIC DNA]</scope>
</reference>
<proteinExistence type="predicted"/>
<sequence>MLRWVGASIVGLQDRDLKAGWDWFVLNLGDKQGLAFCGLSDLFLGLDEVSLDLILALVRQRLCQLGNVGDDGLDHPCQRLDLLGETEECLGRNDKRLEVRYWRSESRVVKQSPVAIWCRRHRARLLHGKTRSLSGCLRGWWKDVGESVGVLRVWVTCWAFLRHRPSFQRQNIVEPFGVELRCRPDLVSAEYTNLPTSIMIRISDFGWNRLSVVSALASRSRKKASGVRTFGLTPAITSGVAESYDEPIDVVVWDEDV</sequence>
<gene>
    <name evidence="1" type="ORF">B296_00052213</name>
</gene>
<name>A0A426XSQ1_ENSVE</name>
<comment type="caution">
    <text evidence="1">The sequence shown here is derived from an EMBL/GenBank/DDBJ whole genome shotgun (WGS) entry which is preliminary data.</text>
</comment>
<feature type="non-terminal residue" evidence="1">
    <location>
        <position position="257"/>
    </location>
</feature>
<evidence type="ECO:0000313" key="2">
    <source>
        <dbReference type="Proteomes" id="UP000287651"/>
    </source>
</evidence>
<dbReference type="EMBL" id="AMZH03017827">
    <property type="protein sequence ID" value="RRT42461.1"/>
    <property type="molecule type" value="Genomic_DNA"/>
</dbReference>
<accession>A0A426XSQ1</accession>
<dbReference type="AlphaFoldDB" id="A0A426XSQ1"/>
<evidence type="ECO:0000313" key="1">
    <source>
        <dbReference type="EMBL" id="RRT42461.1"/>
    </source>
</evidence>
<organism evidence="1 2">
    <name type="scientific">Ensete ventricosum</name>
    <name type="common">Abyssinian banana</name>
    <name type="synonym">Musa ensete</name>
    <dbReference type="NCBI Taxonomy" id="4639"/>
    <lineage>
        <taxon>Eukaryota</taxon>
        <taxon>Viridiplantae</taxon>
        <taxon>Streptophyta</taxon>
        <taxon>Embryophyta</taxon>
        <taxon>Tracheophyta</taxon>
        <taxon>Spermatophyta</taxon>
        <taxon>Magnoliopsida</taxon>
        <taxon>Liliopsida</taxon>
        <taxon>Zingiberales</taxon>
        <taxon>Musaceae</taxon>
        <taxon>Ensete</taxon>
    </lineage>
</organism>
<dbReference type="Proteomes" id="UP000287651">
    <property type="component" value="Unassembled WGS sequence"/>
</dbReference>
<protein>
    <submittedName>
        <fullName evidence="1">Uncharacterized protein</fullName>
    </submittedName>
</protein>